<dbReference type="Pfam" id="PF08388">
    <property type="entry name" value="GIIM"/>
    <property type="match status" value="1"/>
</dbReference>
<reference evidence="2" key="1">
    <citation type="journal article" date="2014" name="Front. Microbiol.">
        <title>High frequency of phylogenetically diverse reductive dehalogenase-homologous genes in deep subseafloor sedimentary metagenomes.</title>
        <authorList>
            <person name="Kawai M."/>
            <person name="Futagami T."/>
            <person name="Toyoda A."/>
            <person name="Takaki Y."/>
            <person name="Nishi S."/>
            <person name="Hori S."/>
            <person name="Arai W."/>
            <person name="Tsubouchi T."/>
            <person name="Morono Y."/>
            <person name="Uchiyama I."/>
            <person name="Ito T."/>
            <person name="Fujiyama A."/>
            <person name="Inagaki F."/>
            <person name="Takami H."/>
        </authorList>
    </citation>
    <scope>NUCLEOTIDE SEQUENCE</scope>
    <source>
        <strain evidence="2">Expedition CK06-06</strain>
    </source>
</reference>
<gene>
    <name evidence="2" type="ORF">S12H4_15713</name>
</gene>
<dbReference type="InterPro" id="IPR013597">
    <property type="entry name" value="Mat_intron_G2"/>
</dbReference>
<accession>X1U6M6</accession>
<protein>
    <recommendedName>
        <fullName evidence="1">Group II intron maturase-specific domain-containing protein</fullName>
    </recommendedName>
</protein>
<dbReference type="AlphaFoldDB" id="X1U6M6"/>
<name>X1U6M6_9ZZZZ</name>
<feature type="non-terminal residue" evidence="2">
    <location>
        <position position="1"/>
    </location>
</feature>
<comment type="caution">
    <text evidence="2">The sequence shown here is derived from an EMBL/GenBank/DDBJ whole genome shotgun (WGS) entry which is preliminary data.</text>
</comment>
<evidence type="ECO:0000313" key="2">
    <source>
        <dbReference type="EMBL" id="GAI87949.1"/>
    </source>
</evidence>
<proteinExistence type="predicted"/>
<evidence type="ECO:0000259" key="1">
    <source>
        <dbReference type="Pfam" id="PF08388"/>
    </source>
</evidence>
<feature type="domain" description="Group II intron maturase-specific" evidence="1">
    <location>
        <begin position="2"/>
        <end position="62"/>
    </location>
</feature>
<sequence length="91" mass="10826">AVRTLTRRRQPLTAKDMIGRLNNTIRGWGNYYKIGNVKKKFRTLDKWIRTRVRTFIEKKKSEYAKVRISNYVLNSEYKLASLITLIKPHSL</sequence>
<dbReference type="EMBL" id="BARW01007564">
    <property type="protein sequence ID" value="GAI87949.1"/>
    <property type="molecule type" value="Genomic_DNA"/>
</dbReference>
<organism evidence="2">
    <name type="scientific">marine sediment metagenome</name>
    <dbReference type="NCBI Taxonomy" id="412755"/>
    <lineage>
        <taxon>unclassified sequences</taxon>
        <taxon>metagenomes</taxon>
        <taxon>ecological metagenomes</taxon>
    </lineage>
</organism>